<sequence length="715" mass="81017">MSFTPYVPRMFPESEDLFGMFHRAKNGFVYRILTEKHLIPEVADDDHLRSPRAKYILTAYLMHLLDRYINRKEENLTVASFLDVYTFYLSFLDGQETLGGPWRSDDARFRGIQYCGPDLPLYDPREIKVDEAFNQGSNVILIANLHGEPVTCVVPDITGQHSGELVREIDIFVKNDYSVLSIPRLRGALAFPSGRDQNPYVVGYILQNSTHQLSDGLIWGPTLDDIYGKLERSYEELCKLNLTWGGNGPEHICLDQNMEPFFDGLFFDWDRQSRLQEGDDRQGWEKVVSFLKQPKLRRSLRIQEKSKQSKEVADAEDRIPVARSERKRVDFPDLPGEILEMILKPAGLFPGELTWTYDHFMIQKGGGNPGNDDVLDDSSEREWRRSEREWRRWTDGGFAKVHPVARSLFYGRNHFVVPVNRLESFLVELRRRPIMKYKSTEILNPKDKIEIYPYLKSINVRVSAEREGECGIGWRNSIEKLSQQCPQLKEVQGITLQAYAKMKFVELSGESERWVSDKLKAADKLMVLLEGQPRYISELKHNQTTNFDGGEWSAVASELNLCGLEGSFTFDPNDQPDVSADGEPWGGGSPFTFHPNNQPDVSADGDPLGGNDFTFYPNDLPDVSADGNFFGGDNHWTFNLNDQPDVSADGEPWGGGSPFTFHPNNQLDAPADGDPLDGNDFTFHPNDLPDVSADDLLGGGDPFAIDLDHVTSTLV</sequence>
<proteinExistence type="predicted"/>
<name>A0A8H4N8P9_9PEZI</name>
<organism evidence="2 3">
    <name type="scientific">Botryosphaeria dothidea</name>
    <dbReference type="NCBI Taxonomy" id="55169"/>
    <lineage>
        <taxon>Eukaryota</taxon>
        <taxon>Fungi</taxon>
        <taxon>Dikarya</taxon>
        <taxon>Ascomycota</taxon>
        <taxon>Pezizomycotina</taxon>
        <taxon>Dothideomycetes</taxon>
        <taxon>Dothideomycetes incertae sedis</taxon>
        <taxon>Botryosphaeriales</taxon>
        <taxon>Botryosphaeriaceae</taxon>
        <taxon>Botryosphaeria</taxon>
    </lineage>
</organism>
<evidence type="ECO:0000313" key="2">
    <source>
        <dbReference type="EMBL" id="KAF4311383.1"/>
    </source>
</evidence>
<reference evidence="2" key="1">
    <citation type="submission" date="2020-04" db="EMBL/GenBank/DDBJ databases">
        <title>Genome Assembly and Annotation of Botryosphaeria dothidea sdau 11-99, a Latent Pathogen of Apple Fruit Ring Rot in China.</title>
        <authorList>
            <person name="Yu C."/>
            <person name="Diao Y."/>
            <person name="Lu Q."/>
            <person name="Zhao J."/>
            <person name="Cui S."/>
            <person name="Peng C."/>
            <person name="He B."/>
            <person name="Liu H."/>
        </authorList>
    </citation>
    <scope>NUCLEOTIDE SEQUENCE [LARGE SCALE GENOMIC DNA]</scope>
    <source>
        <strain evidence="2">Sdau11-99</strain>
    </source>
</reference>
<feature type="region of interest" description="Disordered" evidence="1">
    <location>
        <begin position="647"/>
        <end position="678"/>
    </location>
</feature>
<accession>A0A8H4N8P9</accession>
<evidence type="ECO:0000313" key="3">
    <source>
        <dbReference type="Proteomes" id="UP000572817"/>
    </source>
</evidence>
<dbReference type="EMBL" id="WWBZ02000010">
    <property type="protein sequence ID" value="KAF4311383.1"/>
    <property type="molecule type" value="Genomic_DNA"/>
</dbReference>
<dbReference type="Proteomes" id="UP000572817">
    <property type="component" value="Unassembled WGS sequence"/>
</dbReference>
<evidence type="ECO:0000256" key="1">
    <source>
        <dbReference type="SAM" id="MobiDB-lite"/>
    </source>
</evidence>
<dbReference type="AlphaFoldDB" id="A0A8H4N8P9"/>
<keyword evidence="3" id="KW-1185">Reference proteome</keyword>
<protein>
    <submittedName>
        <fullName evidence="2">Uncharacterized protein</fullName>
    </submittedName>
</protein>
<comment type="caution">
    <text evidence="2">The sequence shown here is derived from an EMBL/GenBank/DDBJ whole genome shotgun (WGS) entry which is preliminary data.</text>
</comment>
<gene>
    <name evidence="2" type="ORF">GTA08_BOTSDO13149</name>
</gene>